<dbReference type="Proteomes" id="UP000027120">
    <property type="component" value="Unassembled WGS sequence"/>
</dbReference>
<sequence>MAATLSKFFSQICTIFIIFFTLLFVEILILTRSFTRTVRKIRSRLITRTQYLNFIEEKNPTISYKKSMLMKKSPSESKDCAVCLSDFEDGEMVRKLNCKHTFHRDCLDKWLQEYLATCPLCRTKVLPDEIVAKYQHQQNLQNLDYYGGDDEMAFLISLLHGSGVHRLF</sequence>
<keyword evidence="5" id="KW-1185">Reference proteome</keyword>
<name>A0A067DZX3_CITSI</name>
<evidence type="ECO:0000256" key="2">
    <source>
        <dbReference type="SAM" id="Phobius"/>
    </source>
</evidence>
<keyword evidence="2" id="KW-1133">Transmembrane helix</keyword>
<dbReference type="GO" id="GO:0008270">
    <property type="term" value="F:zinc ion binding"/>
    <property type="evidence" value="ECO:0007669"/>
    <property type="project" value="UniProtKB-KW"/>
</dbReference>
<keyword evidence="1" id="KW-0479">Metal-binding</keyword>
<reference evidence="4 5" key="1">
    <citation type="submission" date="2014-04" db="EMBL/GenBank/DDBJ databases">
        <authorList>
            <consortium name="International Citrus Genome Consortium"/>
            <person name="Gmitter F."/>
            <person name="Chen C."/>
            <person name="Farmerie W."/>
            <person name="Harkins T."/>
            <person name="Desany B."/>
            <person name="Mohiuddin M."/>
            <person name="Kodira C."/>
            <person name="Borodovsky M."/>
            <person name="Lomsadze A."/>
            <person name="Burns P."/>
            <person name="Jenkins J."/>
            <person name="Prochnik S."/>
            <person name="Shu S."/>
            <person name="Chapman J."/>
            <person name="Pitluck S."/>
            <person name="Schmutz J."/>
            <person name="Rokhsar D."/>
        </authorList>
    </citation>
    <scope>NUCLEOTIDE SEQUENCE</scope>
</reference>
<dbReference type="PANTHER" id="PTHR47662">
    <property type="entry name" value="RING-TYPE DOMAIN-CONTAINING PROTEIN"/>
    <property type="match status" value="1"/>
</dbReference>
<evidence type="ECO:0000313" key="4">
    <source>
        <dbReference type="EMBL" id="KDO44151.1"/>
    </source>
</evidence>
<protein>
    <recommendedName>
        <fullName evidence="3">RING-type domain-containing protein</fullName>
    </recommendedName>
</protein>
<evidence type="ECO:0000259" key="3">
    <source>
        <dbReference type="PROSITE" id="PS50089"/>
    </source>
</evidence>
<dbReference type="SUPFAM" id="SSF57850">
    <property type="entry name" value="RING/U-box"/>
    <property type="match status" value="1"/>
</dbReference>
<evidence type="ECO:0000313" key="5">
    <source>
        <dbReference type="Proteomes" id="UP000027120"/>
    </source>
</evidence>
<organism evidence="4 5">
    <name type="scientific">Citrus sinensis</name>
    <name type="common">Sweet orange</name>
    <name type="synonym">Citrus aurantium var. sinensis</name>
    <dbReference type="NCBI Taxonomy" id="2711"/>
    <lineage>
        <taxon>Eukaryota</taxon>
        <taxon>Viridiplantae</taxon>
        <taxon>Streptophyta</taxon>
        <taxon>Embryophyta</taxon>
        <taxon>Tracheophyta</taxon>
        <taxon>Spermatophyta</taxon>
        <taxon>Magnoliopsida</taxon>
        <taxon>eudicotyledons</taxon>
        <taxon>Gunneridae</taxon>
        <taxon>Pentapetalae</taxon>
        <taxon>rosids</taxon>
        <taxon>malvids</taxon>
        <taxon>Sapindales</taxon>
        <taxon>Rutaceae</taxon>
        <taxon>Aurantioideae</taxon>
        <taxon>Citrus</taxon>
    </lineage>
</organism>
<keyword evidence="2" id="KW-0472">Membrane</keyword>
<dbReference type="FunFam" id="3.30.40.10:FF:000388">
    <property type="entry name" value="Putative RING zinc finger domain superfamily protein"/>
    <property type="match status" value="1"/>
</dbReference>
<feature type="transmembrane region" description="Helical" evidence="2">
    <location>
        <begin position="12"/>
        <end position="34"/>
    </location>
</feature>
<proteinExistence type="predicted"/>
<accession>A0A067DZX3</accession>
<dbReference type="SMR" id="A0A067DZX3"/>
<keyword evidence="1" id="KW-0862">Zinc</keyword>
<dbReference type="EMBL" id="KK785325">
    <property type="protein sequence ID" value="KDO44151.1"/>
    <property type="molecule type" value="Genomic_DNA"/>
</dbReference>
<dbReference type="SMART" id="SM00184">
    <property type="entry name" value="RING"/>
    <property type="match status" value="1"/>
</dbReference>
<evidence type="ECO:0000256" key="1">
    <source>
        <dbReference type="PROSITE-ProRule" id="PRU00175"/>
    </source>
</evidence>
<dbReference type="CDD" id="cd16461">
    <property type="entry name" value="RING-H2_EL5-like"/>
    <property type="match status" value="1"/>
</dbReference>
<dbReference type="PROSITE" id="PS50089">
    <property type="entry name" value="ZF_RING_2"/>
    <property type="match status" value="1"/>
</dbReference>
<gene>
    <name evidence="4" type="ORF">CISIN_1g047964mg</name>
</gene>
<dbReference type="Gene3D" id="3.30.40.10">
    <property type="entry name" value="Zinc/RING finger domain, C3HC4 (zinc finger)"/>
    <property type="match status" value="1"/>
</dbReference>
<dbReference type="Pfam" id="PF13639">
    <property type="entry name" value="zf-RING_2"/>
    <property type="match status" value="1"/>
</dbReference>
<dbReference type="AlphaFoldDB" id="A0A067DZX3"/>
<feature type="domain" description="RING-type" evidence="3">
    <location>
        <begin position="80"/>
        <end position="122"/>
    </location>
</feature>
<keyword evidence="2" id="KW-0812">Transmembrane</keyword>
<dbReference type="InterPro" id="IPR001841">
    <property type="entry name" value="Znf_RING"/>
</dbReference>
<keyword evidence="1" id="KW-0863">Zinc-finger</keyword>
<dbReference type="InterPro" id="IPR013083">
    <property type="entry name" value="Znf_RING/FYVE/PHD"/>
</dbReference>
<dbReference type="PANTHER" id="PTHR47662:SF1">
    <property type="entry name" value="RING-TYPE DOMAIN-CONTAINING PROTEIN"/>
    <property type="match status" value="1"/>
</dbReference>